<dbReference type="Gene3D" id="3.40.50.410">
    <property type="entry name" value="von Willebrand factor, type A domain"/>
    <property type="match status" value="1"/>
</dbReference>
<name>A0A1Z3N6Y6_BDEBC</name>
<reference evidence="2 3" key="1">
    <citation type="submission" date="2017-04" db="EMBL/GenBank/DDBJ databases">
        <title>Whole genome sequence of Bdellovibrio bacteriovorus strain SSB218315.</title>
        <authorList>
            <person name="Oyedara O."/>
            <person name="Rodriguez-Perez M.A."/>
        </authorList>
    </citation>
    <scope>NUCLEOTIDE SEQUENCE [LARGE SCALE GENOMIC DNA]</scope>
    <source>
        <strain evidence="2 3">SSB218315</strain>
    </source>
</reference>
<dbReference type="GeneID" id="93013494"/>
<protein>
    <recommendedName>
        <fullName evidence="1">VWFA domain-containing protein</fullName>
    </recommendedName>
</protein>
<dbReference type="RefSeq" id="WP_011164995.1">
    <property type="nucleotide sequence ID" value="NZ_CP020946.1"/>
</dbReference>
<dbReference type="PANTHER" id="PTHR41248:SF1">
    <property type="entry name" value="NORD PROTEIN"/>
    <property type="match status" value="1"/>
</dbReference>
<dbReference type="SMART" id="SM00327">
    <property type="entry name" value="VWA"/>
    <property type="match status" value="1"/>
</dbReference>
<evidence type="ECO:0000259" key="1">
    <source>
        <dbReference type="SMART" id="SM00327"/>
    </source>
</evidence>
<organism evidence="2 3">
    <name type="scientific">Bdellovibrio bacteriovorus</name>
    <dbReference type="NCBI Taxonomy" id="959"/>
    <lineage>
        <taxon>Bacteria</taxon>
        <taxon>Pseudomonadati</taxon>
        <taxon>Bdellovibrionota</taxon>
        <taxon>Bdellovibrionia</taxon>
        <taxon>Bdellovibrionales</taxon>
        <taxon>Pseudobdellovibrionaceae</taxon>
        <taxon>Bdellovibrio</taxon>
    </lineage>
</organism>
<dbReference type="AlphaFoldDB" id="A0A1Z3N6Y6"/>
<proteinExistence type="predicted"/>
<dbReference type="OrthoDB" id="9758211at2"/>
<dbReference type="InterPro" id="IPR051928">
    <property type="entry name" value="NorD/CobT"/>
</dbReference>
<dbReference type="Proteomes" id="UP000197003">
    <property type="component" value="Chromosome"/>
</dbReference>
<dbReference type="InterPro" id="IPR036465">
    <property type="entry name" value="vWFA_dom_sf"/>
</dbReference>
<dbReference type="PANTHER" id="PTHR41248">
    <property type="entry name" value="NORD PROTEIN"/>
    <property type="match status" value="1"/>
</dbReference>
<gene>
    <name evidence="2" type="ORF">B9G79_06315</name>
</gene>
<evidence type="ECO:0000313" key="3">
    <source>
        <dbReference type="Proteomes" id="UP000197003"/>
    </source>
</evidence>
<dbReference type="SUPFAM" id="SSF53300">
    <property type="entry name" value="vWA-like"/>
    <property type="match status" value="1"/>
</dbReference>
<feature type="domain" description="VWFA" evidence="1">
    <location>
        <begin position="422"/>
        <end position="602"/>
    </location>
</feature>
<sequence length="609" mass="69609">MDLTEKLFEMAVRWNRRRQTRASQSSRYGLQDCDKALALVVQPFFEESFEIHASRQSGVSDRVLYLPESIGFFPEKKRNRDLYIHQALHLAAAQRLGLCWPDADMNGYARAVHFSKMRQPLSQIIEKIYPAFAEFHRELTKDFFFHLKNTPVTRAGTEALVLLNPLHPQGLKPSLDVQKIKRNEPFPDDVWLLWGGLASRGPSHFSREGESSLQPRTSQKESELVMQTHFEKEEVDLDKEEHNPVTHSFEKMETVDDYQGGSRVADGSDQLQEHAEALQEIMPRKVTRSGESAASFFKSDFAGGSVREDLSEVITSTEEVHYPEWHFKKKQYLKDYCKLLVSHPEVTVGGDLAGQLKEQHSGLISRCQQQLAAVRNQRRWRKGQLDGPELDLDALVRHVGDVQNKIPSPGRLYQTQVKRERDLQIVIVLDLSLSTDSYVSDRRVLDTELEAVGLWGLLQPSGPDNTLVAGAFSETRHKCAFEILKDQGEDWSAYFSRAQQIVPRGYTRLGPALRHATRILRECSARQKVLIILTDGKPTDYDGYEGRYGIEDMRKACMEAESAQISTRAFAIEKAAKHYFPQMFYSFEILPDPSRLPESLIQFLLKIRS</sequence>
<dbReference type="Pfam" id="PF00092">
    <property type="entry name" value="VWA"/>
    <property type="match status" value="1"/>
</dbReference>
<dbReference type="InterPro" id="IPR002035">
    <property type="entry name" value="VWF_A"/>
</dbReference>
<accession>A0A1Z3N6Y6</accession>
<evidence type="ECO:0000313" key="2">
    <source>
        <dbReference type="EMBL" id="ASD63207.1"/>
    </source>
</evidence>
<dbReference type="EMBL" id="CP020946">
    <property type="protein sequence ID" value="ASD63207.1"/>
    <property type="molecule type" value="Genomic_DNA"/>
</dbReference>